<dbReference type="Proteomes" id="UP000272025">
    <property type="component" value="Unassembled WGS sequence"/>
</dbReference>
<dbReference type="GeneID" id="39582616"/>
<protein>
    <submittedName>
        <fullName evidence="1">Uncharacterized protein</fullName>
    </submittedName>
</protein>
<dbReference type="EMBL" id="ML119054">
    <property type="protein sequence ID" value="ROT39124.1"/>
    <property type="molecule type" value="Genomic_DNA"/>
</dbReference>
<dbReference type="AlphaFoldDB" id="A0A3N2PXC7"/>
<evidence type="ECO:0000313" key="2">
    <source>
        <dbReference type="Proteomes" id="UP000272025"/>
    </source>
</evidence>
<name>A0A3N2PXC7_SODAK</name>
<proteinExistence type="predicted"/>
<dbReference type="RefSeq" id="XP_028466930.1">
    <property type="nucleotide sequence ID" value="XM_028614138.1"/>
</dbReference>
<accession>A0A3N2PXC7</accession>
<evidence type="ECO:0000313" key="1">
    <source>
        <dbReference type="EMBL" id="ROT39124.1"/>
    </source>
</evidence>
<gene>
    <name evidence="1" type="ORF">SODALDRAFT_358988</name>
</gene>
<organism evidence="1 2">
    <name type="scientific">Sodiomyces alkalinus (strain CBS 110278 / VKM F-3762 / F11)</name>
    <name type="common">Alkaliphilic filamentous fungus</name>
    <dbReference type="NCBI Taxonomy" id="1314773"/>
    <lineage>
        <taxon>Eukaryota</taxon>
        <taxon>Fungi</taxon>
        <taxon>Dikarya</taxon>
        <taxon>Ascomycota</taxon>
        <taxon>Pezizomycotina</taxon>
        <taxon>Sordariomycetes</taxon>
        <taxon>Hypocreomycetidae</taxon>
        <taxon>Glomerellales</taxon>
        <taxon>Plectosphaerellaceae</taxon>
        <taxon>Sodiomyces</taxon>
    </lineage>
</organism>
<reference evidence="1 2" key="1">
    <citation type="journal article" date="2018" name="Mol. Ecol.">
        <title>The obligate alkalophilic soda-lake fungus Sodiomyces alkalinus has shifted to a protein diet.</title>
        <authorList>
            <person name="Grum-Grzhimaylo A.A."/>
            <person name="Falkoski D.L."/>
            <person name="van den Heuvel J."/>
            <person name="Valero-Jimenez C.A."/>
            <person name="Min B."/>
            <person name="Choi I.G."/>
            <person name="Lipzen A."/>
            <person name="Daum C.G."/>
            <person name="Aanen D.K."/>
            <person name="Tsang A."/>
            <person name="Henrissat B."/>
            <person name="Bilanenko E.N."/>
            <person name="de Vries R.P."/>
            <person name="van Kan J.A.L."/>
            <person name="Grigoriev I.V."/>
            <person name="Debets A.J.M."/>
        </authorList>
    </citation>
    <scope>NUCLEOTIDE SEQUENCE [LARGE SCALE GENOMIC DNA]</scope>
    <source>
        <strain evidence="1 2">F11</strain>
    </source>
</reference>
<sequence length="235" mass="26265">MENVPDGKLRILGAYLRRGFACLAELAGRFAGQCPEAPREDGKSQYSPQYEIKMASPVERSAGHFAGVPIAYGWDSAEHAKAREREKYDETTKHRTISRLDACVVITNVASDAEISMRAWYFMFQLDSQSHDAQLQPPTLVVDQTNGYVPRRTLVSARGRLGSVQLSEPWAPEFRPVGAPQRLPRDLFAGQGMDGIFHLACLFLYGHLGRIVLPLPTEYPTTRRHLHSPSNLSRS</sequence>
<keyword evidence="2" id="KW-1185">Reference proteome</keyword>